<reference evidence="2" key="1">
    <citation type="journal article" date="2019" name="Int. J. Syst. Evol. Microbiol.">
        <title>The Global Catalogue of Microorganisms (GCM) 10K type strain sequencing project: providing services to taxonomists for standard genome sequencing and annotation.</title>
        <authorList>
            <consortium name="The Broad Institute Genomics Platform"/>
            <consortium name="The Broad Institute Genome Sequencing Center for Infectious Disease"/>
            <person name="Wu L."/>
            <person name="Ma J."/>
        </authorList>
    </citation>
    <scope>NUCLEOTIDE SEQUENCE [LARGE SCALE GENOMIC DNA]</scope>
    <source>
        <strain evidence="2">JCM 8201</strain>
    </source>
</reference>
<protein>
    <recommendedName>
        <fullName evidence="3">Addiction module toxin RelE</fullName>
    </recommendedName>
</protein>
<keyword evidence="2" id="KW-1185">Reference proteome</keyword>
<dbReference type="Proteomes" id="UP001501842">
    <property type="component" value="Unassembled WGS sequence"/>
</dbReference>
<organism evidence="1 2">
    <name type="scientific">Actinocorallia aurantiaca</name>
    <dbReference type="NCBI Taxonomy" id="46204"/>
    <lineage>
        <taxon>Bacteria</taxon>
        <taxon>Bacillati</taxon>
        <taxon>Actinomycetota</taxon>
        <taxon>Actinomycetes</taxon>
        <taxon>Streptosporangiales</taxon>
        <taxon>Thermomonosporaceae</taxon>
        <taxon>Actinocorallia</taxon>
    </lineage>
</organism>
<proteinExistence type="predicted"/>
<dbReference type="Pfam" id="PF05973">
    <property type="entry name" value="Gp49"/>
    <property type="match status" value="1"/>
</dbReference>
<name>A0ABP6GDG2_9ACTN</name>
<sequence>MEEWEIRVTDEFLGWIKTLDGKSKAQVVDAIDRLAEGGPGLGRPLVDRLEGSQVHNLKELRPGSAGRSEVRIVFVFDPWRSAILLVGGDKSGDWSGWYRRAIPRAEELYVEYVKEREAEEGQR</sequence>
<gene>
    <name evidence="1" type="ORF">GCM10010439_05120</name>
</gene>
<dbReference type="EMBL" id="BAAATZ010000002">
    <property type="protein sequence ID" value="GAA2719474.1"/>
    <property type="molecule type" value="Genomic_DNA"/>
</dbReference>
<comment type="caution">
    <text evidence="1">The sequence shown here is derived from an EMBL/GenBank/DDBJ whole genome shotgun (WGS) entry which is preliminary data.</text>
</comment>
<evidence type="ECO:0000313" key="1">
    <source>
        <dbReference type="EMBL" id="GAA2719474.1"/>
    </source>
</evidence>
<accession>A0ABP6GDG2</accession>
<dbReference type="InterPro" id="IPR009241">
    <property type="entry name" value="HigB-like"/>
</dbReference>
<dbReference type="RefSeq" id="WP_344448444.1">
    <property type="nucleotide sequence ID" value="NZ_BAAATZ010000002.1"/>
</dbReference>
<evidence type="ECO:0000313" key="2">
    <source>
        <dbReference type="Proteomes" id="UP001501842"/>
    </source>
</evidence>
<evidence type="ECO:0008006" key="3">
    <source>
        <dbReference type="Google" id="ProtNLM"/>
    </source>
</evidence>